<dbReference type="InterPro" id="IPR051122">
    <property type="entry name" value="SDR_DHRS6-like"/>
</dbReference>
<organism evidence="3 4">
    <name type="scientific">Daejeonella rubra</name>
    <dbReference type="NCBI Taxonomy" id="990371"/>
    <lineage>
        <taxon>Bacteria</taxon>
        <taxon>Pseudomonadati</taxon>
        <taxon>Bacteroidota</taxon>
        <taxon>Sphingobacteriia</taxon>
        <taxon>Sphingobacteriales</taxon>
        <taxon>Sphingobacteriaceae</taxon>
        <taxon>Daejeonella</taxon>
    </lineage>
</organism>
<reference evidence="4" key="1">
    <citation type="submission" date="2016-10" db="EMBL/GenBank/DDBJ databases">
        <authorList>
            <person name="Varghese N."/>
            <person name="Submissions S."/>
        </authorList>
    </citation>
    <scope>NUCLEOTIDE SEQUENCE [LARGE SCALE GENOMIC DNA]</scope>
    <source>
        <strain evidence="4">DSM 24536</strain>
    </source>
</reference>
<keyword evidence="2" id="KW-0560">Oxidoreductase</keyword>
<dbReference type="PANTHER" id="PTHR43477:SF1">
    <property type="entry name" value="DIHYDROANTICAPSIN 7-DEHYDROGENASE"/>
    <property type="match status" value="1"/>
</dbReference>
<dbReference type="OrthoDB" id="9803333at2"/>
<proteinExistence type="inferred from homology"/>
<sequence length="238" mass="24954">MDMTGKNILIVGGSSGIGLALVKSLAANGAQIYNASRNSSAEWPKGVIHIPFDVLSEGASLIEDLPEQIHGLVYAVGSITLKPFSRLTEEDFITEYRLNVVGAAKTIQQSYRSLRNAKASSIVLLSSVAAHTGMSYHASIAAAKSGVEGLALSLAAEFASQNIRVNVVAPSLTDTPLASNLLNTPDKREASAKRHPLGRIGKPEDIASAISFLLSDESSWISGQVIGVDGGMGNLKNL</sequence>
<dbReference type="Gene3D" id="3.40.50.720">
    <property type="entry name" value="NAD(P)-binding Rossmann-like Domain"/>
    <property type="match status" value="1"/>
</dbReference>
<evidence type="ECO:0000256" key="1">
    <source>
        <dbReference type="ARBA" id="ARBA00006484"/>
    </source>
</evidence>
<dbReference type="EMBL" id="FNHH01000018">
    <property type="protein sequence ID" value="SDM64669.1"/>
    <property type="molecule type" value="Genomic_DNA"/>
</dbReference>
<dbReference type="InterPro" id="IPR036291">
    <property type="entry name" value="NAD(P)-bd_dom_sf"/>
</dbReference>
<evidence type="ECO:0000313" key="3">
    <source>
        <dbReference type="EMBL" id="SDM64669.1"/>
    </source>
</evidence>
<dbReference type="SUPFAM" id="SSF51735">
    <property type="entry name" value="NAD(P)-binding Rossmann-fold domains"/>
    <property type="match status" value="1"/>
</dbReference>
<dbReference type="InterPro" id="IPR002347">
    <property type="entry name" value="SDR_fam"/>
</dbReference>
<evidence type="ECO:0000313" key="4">
    <source>
        <dbReference type="Proteomes" id="UP000199226"/>
    </source>
</evidence>
<name>A0A1G9UXZ5_9SPHI</name>
<protein>
    <submittedName>
        <fullName evidence="3">NAD(P)-dependent dehydrogenase, short-chain alcohol dehydrogenase family</fullName>
    </submittedName>
</protein>
<dbReference type="AlphaFoldDB" id="A0A1G9UXZ5"/>
<keyword evidence="4" id="KW-1185">Reference proteome</keyword>
<dbReference type="Proteomes" id="UP000199226">
    <property type="component" value="Unassembled WGS sequence"/>
</dbReference>
<dbReference type="CDD" id="cd05233">
    <property type="entry name" value="SDR_c"/>
    <property type="match status" value="1"/>
</dbReference>
<dbReference type="PRINTS" id="PR00081">
    <property type="entry name" value="GDHRDH"/>
</dbReference>
<dbReference type="PANTHER" id="PTHR43477">
    <property type="entry name" value="DIHYDROANTICAPSIN 7-DEHYDROGENASE"/>
    <property type="match status" value="1"/>
</dbReference>
<gene>
    <name evidence="3" type="ORF">SAMN05421813_11835</name>
</gene>
<evidence type="ECO:0000256" key="2">
    <source>
        <dbReference type="ARBA" id="ARBA00023002"/>
    </source>
</evidence>
<dbReference type="GO" id="GO:0016491">
    <property type="term" value="F:oxidoreductase activity"/>
    <property type="evidence" value="ECO:0007669"/>
    <property type="project" value="UniProtKB-KW"/>
</dbReference>
<dbReference type="Pfam" id="PF13561">
    <property type="entry name" value="adh_short_C2"/>
    <property type="match status" value="1"/>
</dbReference>
<comment type="similarity">
    <text evidence="1">Belongs to the short-chain dehydrogenases/reductases (SDR) family.</text>
</comment>
<dbReference type="STRING" id="990371.SAMN05421813_11835"/>
<accession>A0A1G9UXZ5</accession>